<accession>A0A821PGX7</accession>
<reference evidence="1" key="1">
    <citation type="submission" date="2021-02" db="EMBL/GenBank/DDBJ databases">
        <authorList>
            <person name="Nowell W R."/>
        </authorList>
    </citation>
    <scope>NUCLEOTIDE SEQUENCE</scope>
</reference>
<evidence type="ECO:0000313" key="2">
    <source>
        <dbReference type="Proteomes" id="UP000663838"/>
    </source>
</evidence>
<comment type="caution">
    <text evidence="1">The sequence shown here is derived from an EMBL/GenBank/DDBJ whole genome shotgun (WGS) entry which is preliminary data.</text>
</comment>
<name>A0A821PGX7_9BILA</name>
<evidence type="ECO:0000313" key="1">
    <source>
        <dbReference type="EMBL" id="CAF4802094.1"/>
    </source>
</evidence>
<gene>
    <name evidence="1" type="ORF">TOA249_LOCUS23426</name>
</gene>
<dbReference type="EMBL" id="CAJOBS010002250">
    <property type="protein sequence ID" value="CAF4802094.1"/>
    <property type="molecule type" value="Genomic_DNA"/>
</dbReference>
<sequence length="91" mass="10677">MTLCLKKNVALHYNGERMQFFYKRAIQLLDNMFNLEDDHIRASYLHPNYKQLREATKTQIKSCHVYCRGLVLPDTTGDDLLRGDKDTCELP</sequence>
<proteinExistence type="predicted"/>
<dbReference type="Proteomes" id="UP000663838">
    <property type="component" value="Unassembled WGS sequence"/>
</dbReference>
<organism evidence="1 2">
    <name type="scientific">Rotaria socialis</name>
    <dbReference type="NCBI Taxonomy" id="392032"/>
    <lineage>
        <taxon>Eukaryota</taxon>
        <taxon>Metazoa</taxon>
        <taxon>Spiralia</taxon>
        <taxon>Gnathifera</taxon>
        <taxon>Rotifera</taxon>
        <taxon>Eurotatoria</taxon>
        <taxon>Bdelloidea</taxon>
        <taxon>Philodinida</taxon>
        <taxon>Philodinidae</taxon>
        <taxon>Rotaria</taxon>
    </lineage>
</organism>
<protein>
    <submittedName>
        <fullName evidence="1">Uncharacterized protein</fullName>
    </submittedName>
</protein>
<dbReference type="AlphaFoldDB" id="A0A821PGX7"/>